<keyword evidence="7" id="KW-0675">Receptor</keyword>
<keyword evidence="3 11" id="KW-0812">Transmembrane</keyword>
<dbReference type="OrthoDB" id="447357at2759"/>
<evidence type="ECO:0000256" key="7">
    <source>
        <dbReference type="ARBA" id="ARBA00023170"/>
    </source>
</evidence>
<proteinExistence type="predicted"/>
<keyword evidence="13" id="KW-1185">Reference proteome</keyword>
<evidence type="ECO:0000256" key="11">
    <source>
        <dbReference type="SAM" id="Phobius"/>
    </source>
</evidence>
<name>A0A812P0F3_9DINO</name>
<dbReference type="GO" id="GO:0012505">
    <property type="term" value="C:endomembrane system"/>
    <property type="evidence" value="ECO:0007669"/>
    <property type="project" value="UniProtKB-SubCell"/>
</dbReference>
<sequence length="1300" mass="142025">MEPAISHLSHCALGPSCGKLGDSLVLSLQPVPVQVMCNVVDGFRLHVEDVDGVGVPKMSMAISVKLGFPIHDLLKMLALWQERAVDEEGHTRRAKEAARKAGEVAAPLRNSPFYAKYKTGNSWEPISSPKVLLLDEVKLRAKTFAALPLPEHGRVTYAQFVAGRAHAADAAGTANAATSPAANPGSEATADSGQRPEGPPTPKAPPQGWTSPSWFAVVQQKASSAWESFSQTRGCLKLDVDRIASLMSVVKGAEKLEMPRPDGRKHFFVGNDFDHAHVQVSAETSQGSHWSWLWRYVLGDQEGANLRVVLQKLGVAEDDMQYTHYCKWNGVECDEEKKCVKGLHLPGRNLQGELPMELGKLKHLEKLRLGQNNLSGDLRALHPLVRLQYLDLSETNITGGLDALREMKELESLFLFQTPVHGKLEDLKHLRRLAWLIASKTQTSGSLKVLSELAAVKHVLLAETSITGQLTALRGLKHLTCLDLSATAVTGTLQDLLDLPELEQVTLRNTNIAGRLTPDWAGRLPGLSILDLAGSLVHFVPTEKEADQLYQRIWGGKEMLPSLTVLDVSGCPLNSPVDELLWPMAYSQRIVTILATRSGLTGTLPYMANYLLATSLQTLDAGGLLSLAQNDASSITFAEGAFRSAFRQGVKLDLRGIKLTAEEAGEALDMLPPLRAKVLANRDRLACANLQATVLDVTPEMFLADQLCHCVAGLASPNATNLCFRCFAPAKDRCDSTSSNERWKDRGCAEGYEGILCSICAETFRSRAGRCERCEAAGHVRAWLAGALLVTMASAGLYVMRRKGGDMSISSKTKALMSLLLGQGPVLLQFFQLWGVLVGLVPTVTDGRRGDSEPGPALEEGVSHWLQLTVAGVRDALSLECFLGRRAWRISAFASPTLPLLLLMLCLLVEIAHWHRAACWESKGLGVDWALKVLLFCFVGGAASCEKLLRCQDVDADGEPLHEHSFLAALPHLRCEDSDMEAAWALYVGYGSALAYGLIIPSFLVYLIAKQNLELAINRRCVCWWAKANAGKKVTVQAKMMKQSEDDTETAKEENAAVSDNLLAAAIAYAAVFFRGEVRIEQQLDSMTLEQTGSHDENDDFLEFDATNGFSTMFSTLYSKEHKTDIDIRRCQSITRMLAEHEMIERKAHDDRVLAGAKTILFKYAACDDVWVEASLKVVAVALVTTVSVKSALLTLFVTIGMAVLLGAQKPYKQRQVNDLQSGCFICLSVAALGFWHGKGQGPWRLLARSALAVPFLVAGMQMLRPDGPEALALRLHQEAKAKLKESKSVELSVKKVKFI</sequence>
<comment type="subcellular location">
    <subcellularLocation>
        <location evidence="1">Cell membrane</location>
    </subcellularLocation>
    <subcellularLocation>
        <location evidence="9">Endomembrane system</location>
        <topology evidence="9">Single-pass membrane protein</topology>
    </subcellularLocation>
</comment>
<dbReference type="PANTHER" id="PTHR48052">
    <property type="entry name" value="UNNAMED PRODUCT"/>
    <property type="match status" value="1"/>
</dbReference>
<evidence type="ECO:0000256" key="3">
    <source>
        <dbReference type="ARBA" id="ARBA00022692"/>
    </source>
</evidence>
<dbReference type="GO" id="GO:0005886">
    <property type="term" value="C:plasma membrane"/>
    <property type="evidence" value="ECO:0007669"/>
    <property type="project" value="UniProtKB-SubCell"/>
</dbReference>
<feature type="transmembrane region" description="Helical" evidence="11">
    <location>
        <begin position="984"/>
        <end position="1009"/>
    </location>
</feature>
<evidence type="ECO:0000313" key="12">
    <source>
        <dbReference type="EMBL" id="CAE7344663.1"/>
    </source>
</evidence>
<feature type="transmembrane region" description="Helical" evidence="11">
    <location>
        <begin position="780"/>
        <end position="799"/>
    </location>
</feature>
<evidence type="ECO:0000256" key="5">
    <source>
        <dbReference type="ARBA" id="ARBA00022989"/>
    </source>
</evidence>
<evidence type="ECO:0000256" key="9">
    <source>
        <dbReference type="ARBA" id="ARBA00037847"/>
    </source>
</evidence>
<keyword evidence="5 11" id="KW-1133">Transmembrane helix</keyword>
<evidence type="ECO:0000256" key="2">
    <source>
        <dbReference type="ARBA" id="ARBA00022475"/>
    </source>
</evidence>
<feature type="transmembrane region" description="Helical" evidence="11">
    <location>
        <begin position="887"/>
        <end position="909"/>
    </location>
</feature>
<feature type="transmembrane region" description="Helical" evidence="11">
    <location>
        <begin position="819"/>
        <end position="841"/>
    </location>
</feature>
<reference evidence="12" key="1">
    <citation type="submission" date="2021-02" db="EMBL/GenBank/DDBJ databases">
        <authorList>
            <person name="Dougan E. K."/>
            <person name="Rhodes N."/>
            <person name="Thang M."/>
            <person name="Chan C."/>
        </authorList>
    </citation>
    <scope>NUCLEOTIDE SEQUENCE</scope>
</reference>
<keyword evidence="6 11" id="KW-0472">Membrane</keyword>
<evidence type="ECO:0000256" key="8">
    <source>
        <dbReference type="ARBA" id="ARBA00023180"/>
    </source>
</evidence>
<dbReference type="Gene3D" id="3.80.10.10">
    <property type="entry name" value="Ribonuclease Inhibitor"/>
    <property type="match status" value="2"/>
</dbReference>
<keyword evidence="2" id="KW-1003">Cell membrane</keyword>
<dbReference type="InterPro" id="IPR032675">
    <property type="entry name" value="LRR_dom_sf"/>
</dbReference>
<evidence type="ECO:0000256" key="1">
    <source>
        <dbReference type="ARBA" id="ARBA00004236"/>
    </source>
</evidence>
<organism evidence="12 13">
    <name type="scientific">Symbiodinium natans</name>
    <dbReference type="NCBI Taxonomy" id="878477"/>
    <lineage>
        <taxon>Eukaryota</taxon>
        <taxon>Sar</taxon>
        <taxon>Alveolata</taxon>
        <taxon>Dinophyceae</taxon>
        <taxon>Suessiales</taxon>
        <taxon>Symbiodiniaceae</taxon>
        <taxon>Symbiodinium</taxon>
    </lineage>
</organism>
<dbReference type="SUPFAM" id="SSF52058">
    <property type="entry name" value="L domain-like"/>
    <property type="match status" value="1"/>
</dbReference>
<dbReference type="EMBL" id="CAJNDS010002132">
    <property type="protein sequence ID" value="CAE7344663.1"/>
    <property type="molecule type" value="Genomic_DNA"/>
</dbReference>
<gene>
    <name evidence="12" type="primary">ER2</name>
    <name evidence="12" type="ORF">SNAT2548_LOCUS18059</name>
</gene>
<keyword evidence="4" id="KW-0732">Signal</keyword>
<evidence type="ECO:0000256" key="4">
    <source>
        <dbReference type="ARBA" id="ARBA00022729"/>
    </source>
</evidence>
<accession>A0A812P0F3</accession>
<evidence type="ECO:0000256" key="6">
    <source>
        <dbReference type="ARBA" id="ARBA00023136"/>
    </source>
</evidence>
<comment type="caution">
    <text evidence="12">The sequence shown here is derived from an EMBL/GenBank/DDBJ whole genome shotgun (WGS) entry which is preliminary data.</text>
</comment>
<protein>
    <submittedName>
        <fullName evidence="12">ER2 protein</fullName>
    </submittedName>
</protein>
<evidence type="ECO:0000313" key="13">
    <source>
        <dbReference type="Proteomes" id="UP000604046"/>
    </source>
</evidence>
<dbReference type="PANTHER" id="PTHR48052:SF33">
    <property type="entry name" value="OS01G0623000 PROTEIN"/>
    <property type="match status" value="1"/>
</dbReference>
<keyword evidence="8" id="KW-0325">Glycoprotein</keyword>
<dbReference type="Proteomes" id="UP000604046">
    <property type="component" value="Unassembled WGS sequence"/>
</dbReference>
<evidence type="ECO:0000256" key="10">
    <source>
        <dbReference type="SAM" id="MobiDB-lite"/>
    </source>
</evidence>
<feature type="compositionally biased region" description="Low complexity" evidence="10">
    <location>
        <begin position="172"/>
        <end position="186"/>
    </location>
</feature>
<feature type="region of interest" description="Disordered" evidence="10">
    <location>
        <begin position="172"/>
        <end position="211"/>
    </location>
</feature>